<feature type="domain" description="Type II secretion system protein GspF" evidence="7">
    <location>
        <begin position="94"/>
        <end position="215"/>
    </location>
</feature>
<evidence type="ECO:0000256" key="3">
    <source>
        <dbReference type="ARBA" id="ARBA00022692"/>
    </source>
</evidence>
<name>A0A4Q2RNN4_9ACTN</name>
<evidence type="ECO:0000256" key="6">
    <source>
        <dbReference type="SAM" id="Phobius"/>
    </source>
</evidence>
<dbReference type="AlphaFoldDB" id="A0A4Q2RNN4"/>
<feature type="transmembrane region" description="Helical" evidence="6">
    <location>
        <begin position="203"/>
        <end position="224"/>
    </location>
</feature>
<dbReference type="InterPro" id="IPR018076">
    <property type="entry name" value="T2SS_GspF_dom"/>
</dbReference>
<accession>A0A4Q2RNN4</accession>
<dbReference type="EMBL" id="SDWS01000005">
    <property type="protein sequence ID" value="RYB90188.1"/>
    <property type="molecule type" value="Genomic_DNA"/>
</dbReference>
<organism evidence="8 9">
    <name type="scientific">Nocardioides glacieisoli</name>
    <dbReference type="NCBI Taxonomy" id="1168730"/>
    <lineage>
        <taxon>Bacteria</taxon>
        <taxon>Bacillati</taxon>
        <taxon>Actinomycetota</taxon>
        <taxon>Actinomycetes</taxon>
        <taxon>Propionibacteriales</taxon>
        <taxon>Nocardioidaceae</taxon>
        <taxon>Nocardioides</taxon>
    </lineage>
</organism>
<reference evidence="8 9" key="1">
    <citation type="submission" date="2019-01" db="EMBL/GenBank/DDBJ databases">
        <title>Novel species of Nocardioides.</title>
        <authorList>
            <person name="Liu Q."/>
            <person name="Xin Y.-H."/>
        </authorList>
    </citation>
    <scope>NUCLEOTIDE SEQUENCE [LARGE SCALE GENOMIC DNA]</scope>
    <source>
        <strain evidence="8 9">HLT3-15</strain>
    </source>
</reference>
<evidence type="ECO:0000313" key="8">
    <source>
        <dbReference type="EMBL" id="RYB90188.1"/>
    </source>
</evidence>
<dbReference type="Proteomes" id="UP000291838">
    <property type="component" value="Unassembled WGS sequence"/>
</dbReference>
<dbReference type="PANTHER" id="PTHR35007:SF3">
    <property type="entry name" value="POSSIBLE CONSERVED ALANINE RICH MEMBRANE PROTEIN"/>
    <property type="match status" value="1"/>
</dbReference>
<evidence type="ECO:0000256" key="4">
    <source>
        <dbReference type="ARBA" id="ARBA00022989"/>
    </source>
</evidence>
<protein>
    <submittedName>
        <fullName evidence="8">Type II secretion system F family protein</fullName>
    </submittedName>
</protein>
<dbReference type="OrthoDB" id="3267562at2"/>
<sequence length="229" mass="23729">MTWVSAIGAALAALCWWPADVRPGARERATSGLDVRPIAALGAGAFAWLFVGGPAGPVVGLLAAASAWWVLAHAETPARRREREEVERTLPHLIDLFASTLRAGAEPVAGLAQVCAALPGPAADRLAPVVDRSRWGAAGPEAWRVIADDDELAPLSRAMVRSLTSGSSVVQTVERLADELARESLARAEDAARRVGVSAAVPLGVCLLPAFLLLGVVPTVASLFGSVAP</sequence>
<comment type="subcellular location">
    <subcellularLocation>
        <location evidence="1">Cell membrane</location>
        <topology evidence="1">Multi-pass membrane protein</topology>
    </subcellularLocation>
</comment>
<proteinExistence type="predicted"/>
<keyword evidence="4 6" id="KW-1133">Transmembrane helix</keyword>
<evidence type="ECO:0000259" key="7">
    <source>
        <dbReference type="Pfam" id="PF00482"/>
    </source>
</evidence>
<dbReference type="RefSeq" id="WP_129476048.1">
    <property type="nucleotide sequence ID" value="NZ_SDWS01000005.1"/>
</dbReference>
<keyword evidence="3 6" id="KW-0812">Transmembrane</keyword>
<comment type="caution">
    <text evidence="8">The sequence shown here is derived from an EMBL/GenBank/DDBJ whole genome shotgun (WGS) entry which is preliminary data.</text>
</comment>
<keyword evidence="9" id="KW-1185">Reference proteome</keyword>
<gene>
    <name evidence="8" type="ORF">EUA06_12415</name>
</gene>
<evidence type="ECO:0000256" key="1">
    <source>
        <dbReference type="ARBA" id="ARBA00004651"/>
    </source>
</evidence>
<dbReference type="GO" id="GO:0005886">
    <property type="term" value="C:plasma membrane"/>
    <property type="evidence" value="ECO:0007669"/>
    <property type="project" value="UniProtKB-SubCell"/>
</dbReference>
<evidence type="ECO:0000256" key="2">
    <source>
        <dbReference type="ARBA" id="ARBA00022475"/>
    </source>
</evidence>
<evidence type="ECO:0000313" key="9">
    <source>
        <dbReference type="Proteomes" id="UP000291838"/>
    </source>
</evidence>
<keyword evidence="2" id="KW-1003">Cell membrane</keyword>
<dbReference type="Pfam" id="PF00482">
    <property type="entry name" value="T2SSF"/>
    <property type="match status" value="1"/>
</dbReference>
<dbReference type="PANTHER" id="PTHR35007">
    <property type="entry name" value="INTEGRAL MEMBRANE PROTEIN-RELATED"/>
    <property type="match status" value="1"/>
</dbReference>
<evidence type="ECO:0000256" key="5">
    <source>
        <dbReference type="ARBA" id="ARBA00023136"/>
    </source>
</evidence>
<keyword evidence="5 6" id="KW-0472">Membrane</keyword>
<feature type="transmembrane region" description="Helical" evidence="6">
    <location>
        <begin position="45"/>
        <end position="71"/>
    </location>
</feature>